<comment type="caution">
    <text evidence="1">The sequence shown here is derived from an EMBL/GenBank/DDBJ whole genome shotgun (WGS) entry which is preliminary data.</text>
</comment>
<dbReference type="EMBL" id="JACOOL010000001">
    <property type="protein sequence ID" value="MBC5635397.1"/>
    <property type="molecule type" value="Genomic_DNA"/>
</dbReference>
<evidence type="ECO:0000313" key="2">
    <source>
        <dbReference type="Proteomes" id="UP000637359"/>
    </source>
</evidence>
<name>A0A923L2R1_9BACI</name>
<protein>
    <submittedName>
        <fullName evidence="1">Uncharacterized protein</fullName>
    </submittedName>
</protein>
<organism evidence="1 2">
    <name type="scientific">Ornithinibacillus hominis</name>
    <dbReference type="NCBI Taxonomy" id="2763055"/>
    <lineage>
        <taxon>Bacteria</taxon>
        <taxon>Bacillati</taxon>
        <taxon>Bacillota</taxon>
        <taxon>Bacilli</taxon>
        <taxon>Bacillales</taxon>
        <taxon>Bacillaceae</taxon>
        <taxon>Ornithinibacillus</taxon>
    </lineage>
</organism>
<keyword evidence="2" id="KW-1185">Reference proteome</keyword>
<dbReference type="Proteomes" id="UP000637359">
    <property type="component" value="Unassembled WGS sequence"/>
</dbReference>
<dbReference type="RefSeq" id="WP_186868105.1">
    <property type="nucleotide sequence ID" value="NZ_JACOOL010000001.1"/>
</dbReference>
<sequence length="134" mass="15649">MEEVLTITEEDMKRYYDLNQKKKEIENEMNGLKKKFHGVLDASYGKQTKGEIQRGNYKLQRQIRTATSYDDNGTIEKLEELNLQEFIIETKVPDTDKLDSAIKLGLVEEADFKEHKKTRITQTIVVKETFSSEQ</sequence>
<accession>A0A923L2R1</accession>
<proteinExistence type="predicted"/>
<evidence type="ECO:0000313" key="1">
    <source>
        <dbReference type="EMBL" id="MBC5635397.1"/>
    </source>
</evidence>
<dbReference type="AlphaFoldDB" id="A0A923L2R1"/>
<reference evidence="1" key="1">
    <citation type="submission" date="2020-08" db="EMBL/GenBank/DDBJ databases">
        <title>Genome public.</title>
        <authorList>
            <person name="Liu C."/>
            <person name="Sun Q."/>
        </authorList>
    </citation>
    <scope>NUCLEOTIDE SEQUENCE</scope>
    <source>
        <strain evidence="1">BX22</strain>
    </source>
</reference>
<gene>
    <name evidence="1" type="ORF">H8S33_01035</name>
</gene>